<protein>
    <submittedName>
        <fullName evidence="1">Uncharacterized protein</fullName>
    </submittedName>
</protein>
<organism evidence="1 2">
    <name type="scientific">Parapontixanthobacter aurantiacus</name>
    <dbReference type="NCBI Taxonomy" id="1463599"/>
    <lineage>
        <taxon>Bacteria</taxon>
        <taxon>Pseudomonadati</taxon>
        <taxon>Pseudomonadota</taxon>
        <taxon>Alphaproteobacteria</taxon>
        <taxon>Sphingomonadales</taxon>
        <taxon>Erythrobacteraceae</taxon>
        <taxon>Parapontixanthobacter</taxon>
    </lineage>
</organism>
<comment type="caution">
    <text evidence="1">The sequence shown here is derived from an EMBL/GenBank/DDBJ whole genome shotgun (WGS) entry which is preliminary data.</text>
</comment>
<dbReference type="RefSeq" id="WP_160683629.1">
    <property type="nucleotide sequence ID" value="NZ_WTYW01000003.1"/>
</dbReference>
<gene>
    <name evidence="1" type="ORF">GRI38_10820</name>
</gene>
<accession>A0A844ZHU7</accession>
<keyword evidence="2" id="KW-1185">Reference proteome</keyword>
<name>A0A844ZHU7_9SPHN</name>
<evidence type="ECO:0000313" key="2">
    <source>
        <dbReference type="Proteomes" id="UP000433104"/>
    </source>
</evidence>
<proteinExistence type="predicted"/>
<dbReference type="EMBL" id="WTYW01000003">
    <property type="protein sequence ID" value="MXO86517.1"/>
    <property type="molecule type" value="Genomic_DNA"/>
</dbReference>
<dbReference type="AlphaFoldDB" id="A0A844ZHU7"/>
<evidence type="ECO:0000313" key="1">
    <source>
        <dbReference type="EMBL" id="MXO86517.1"/>
    </source>
</evidence>
<reference evidence="1 2" key="1">
    <citation type="submission" date="2019-12" db="EMBL/GenBank/DDBJ databases">
        <title>Genomic-based taxomic classification of the family Erythrobacteraceae.</title>
        <authorList>
            <person name="Xu L."/>
        </authorList>
    </citation>
    <scope>NUCLEOTIDE SEQUENCE [LARGE SCALE GENOMIC DNA]</scope>
    <source>
        <strain evidence="1 2">MCCC 1A09962</strain>
    </source>
</reference>
<dbReference type="Proteomes" id="UP000433104">
    <property type="component" value="Unassembled WGS sequence"/>
</dbReference>
<sequence>MTKVTPQAVEQAIVEALPAQLRYTVDRRDLMIFVTLREQPGIPWDISVGWEGGEAEHLLWIFSEVLKYEEMSLEGIDQATLKEFSVFIHGIFHGELTVELCRFRSSGKLWRTRLLDPRRPETAGHPPLQSARVSLVAPDLNRVYTTR</sequence>